<dbReference type="SMART" id="SM00091">
    <property type="entry name" value="PAS"/>
    <property type="match status" value="2"/>
</dbReference>
<dbReference type="InterPro" id="IPR000700">
    <property type="entry name" value="PAS-assoc_C"/>
</dbReference>
<dbReference type="Pfam" id="PF08447">
    <property type="entry name" value="PAS_3"/>
    <property type="match status" value="1"/>
</dbReference>
<dbReference type="InterPro" id="IPR035965">
    <property type="entry name" value="PAS-like_dom_sf"/>
</dbReference>
<protein>
    <recommendedName>
        <fullName evidence="2">histidine kinase</fullName>
        <ecNumber evidence="2">2.7.13.3</ecNumber>
    </recommendedName>
</protein>
<comment type="catalytic activity">
    <reaction evidence="1">
        <text>ATP + protein L-histidine = ADP + protein N-phospho-L-histidine.</text>
        <dbReference type="EC" id="2.7.13.3"/>
    </reaction>
</comment>
<dbReference type="PRINTS" id="PR00344">
    <property type="entry name" value="BCTRLSENSOR"/>
</dbReference>
<evidence type="ECO:0000259" key="7">
    <source>
        <dbReference type="PROSITE" id="PS50113"/>
    </source>
</evidence>
<gene>
    <name evidence="8" type="ORF">HHL22_12850</name>
</gene>
<dbReference type="SUPFAM" id="SSF55874">
    <property type="entry name" value="ATPase domain of HSP90 chaperone/DNA topoisomerase II/histidine kinase"/>
    <property type="match status" value="1"/>
</dbReference>
<comment type="caution">
    <text evidence="8">The sequence shown here is derived from an EMBL/GenBank/DDBJ whole genome shotgun (WGS) entry which is preliminary data.</text>
</comment>
<evidence type="ECO:0000256" key="2">
    <source>
        <dbReference type="ARBA" id="ARBA00012438"/>
    </source>
</evidence>
<dbReference type="AlphaFoldDB" id="A0A7Y0AFF3"/>
<dbReference type="SMART" id="SM00387">
    <property type="entry name" value="HATPase_c"/>
    <property type="match status" value="1"/>
</dbReference>
<evidence type="ECO:0000313" key="8">
    <source>
        <dbReference type="EMBL" id="NML66095.1"/>
    </source>
</evidence>
<keyword evidence="4" id="KW-0808">Transferase</keyword>
<proteinExistence type="predicted"/>
<dbReference type="GO" id="GO:0004673">
    <property type="term" value="F:protein histidine kinase activity"/>
    <property type="evidence" value="ECO:0007669"/>
    <property type="project" value="UniProtKB-EC"/>
</dbReference>
<dbReference type="Gene3D" id="3.30.450.20">
    <property type="entry name" value="PAS domain"/>
    <property type="match status" value="2"/>
</dbReference>
<dbReference type="EMBL" id="JABBGH010000002">
    <property type="protein sequence ID" value="NML66095.1"/>
    <property type="molecule type" value="Genomic_DNA"/>
</dbReference>
<feature type="domain" description="Histidine kinase" evidence="6">
    <location>
        <begin position="291"/>
        <end position="504"/>
    </location>
</feature>
<dbReference type="InterPro" id="IPR013655">
    <property type="entry name" value="PAS_fold_3"/>
</dbReference>
<evidence type="ECO:0000256" key="4">
    <source>
        <dbReference type="ARBA" id="ARBA00022679"/>
    </source>
</evidence>
<dbReference type="Pfam" id="PF02518">
    <property type="entry name" value="HATPase_c"/>
    <property type="match status" value="1"/>
</dbReference>
<feature type="domain" description="PAC" evidence="7">
    <location>
        <begin position="95"/>
        <end position="147"/>
    </location>
</feature>
<evidence type="ECO:0000256" key="3">
    <source>
        <dbReference type="ARBA" id="ARBA00022553"/>
    </source>
</evidence>
<evidence type="ECO:0000259" key="6">
    <source>
        <dbReference type="PROSITE" id="PS50109"/>
    </source>
</evidence>
<dbReference type="InterPro" id="IPR003594">
    <property type="entry name" value="HATPase_dom"/>
</dbReference>
<dbReference type="SUPFAM" id="SSF55785">
    <property type="entry name" value="PYP-like sensor domain (PAS domain)"/>
    <property type="match status" value="2"/>
</dbReference>
<organism evidence="8 9">
    <name type="scientific">Hymenobacter polaris</name>
    <dbReference type="NCBI Taxonomy" id="2682546"/>
    <lineage>
        <taxon>Bacteria</taxon>
        <taxon>Pseudomonadati</taxon>
        <taxon>Bacteroidota</taxon>
        <taxon>Cytophagia</taxon>
        <taxon>Cytophagales</taxon>
        <taxon>Hymenobacteraceae</taxon>
        <taxon>Hymenobacter</taxon>
    </lineage>
</organism>
<dbReference type="EC" id="2.7.13.3" evidence="2"/>
<dbReference type="InterPro" id="IPR005467">
    <property type="entry name" value="His_kinase_dom"/>
</dbReference>
<dbReference type="Gene3D" id="3.30.565.10">
    <property type="entry name" value="Histidine kinase-like ATPase, C-terminal domain"/>
    <property type="match status" value="1"/>
</dbReference>
<dbReference type="Pfam" id="PF13426">
    <property type="entry name" value="PAS_9"/>
    <property type="match status" value="1"/>
</dbReference>
<evidence type="ECO:0000256" key="5">
    <source>
        <dbReference type="ARBA" id="ARBA00022777"/>
    </source>
</evidence>
<evidence type="ECO:0000256" key="1">
    <source>
        <dbReference type="ARBA" id="ARBA00000085"/>
    </source>
</evidence>
<dbReference type="InterPro" id="IPR052162">
    <property type="entry name" value="Sensor_kinase/Photoreceptor"/>
</dbReference>
<dbReference type="InterPro" id="IPR036890">
    <property type="entry name" value="HATPase_C_sf"/>
</dbReference>
<keyword evidence="9" id="KW-1185">Reference proteome</keyword>
<keyword evidence="3" id="KW-0597">Phosphoprotein</keyword>
<accession>A0A7Y0AFF3</accession>
<dbReference type="InterPro" id="IPR004358">
    <property type="entry name" value="Sig_transdc_His_kin-like_C"/>
</dbReference>
<dbReference type="PROSITE" id="PS50109">
    <property type="entry name" value="HIS_KIN"/>
    <property type="match status" value="1"/>
</dbReference>
<name>A0A7Y0AFF3_9BACT</name>
<dbReference type="PANTHER" id="PTHR43304">
    <property type="entry name" value="PHYTOCHROME-LIKE PROTEIN CPH1"/>
    <property type="match status" value="1"/>
</dbReference>
<dbReference type="PANTHER" id="PTHR43304:SF1">
    <property type="entry name" value="PAC DOMAIN-CONTAINING PROTEIN"/>
    <property type="match status" value="1"/>
</dbReference>
<evidence type="ECO:0000313" key="9">
    <source>
        <dbReference type="Proteomes" id="UP000559626"/>
    </source>
</evidence>
<dbReference type="PROSITE" id="PS50113">
    <property type="entry name" value="PAC"/>
    <property type="match status" value="1"/>
</dbReference>
<dbReference type="InterPro" id="IPR000014">
    <property type="entry name" value="PAS"/>
</dbReference>
<dbReference type="NCBIfam" id="TIGR00229">
    <property type="entry name" value="sensory_box"/>
    <property type="match status" value="1"/>
</dbReference>
<dbReference type="RefSeq" id="WP_169531760.1">
    <property type="nucleotide sequence ID" value="NZ_JABBGH010000002.1"/>
</dbReference>
<reference evidence="8 9" key="1">
    <citation type="submission" date="2020-04" db="EMBL/GenBank/DDBJ databases">
        <title>Hymenobacter polaris sp. nov., isolated from Arctic soil.</title>
        <authorList>
            <person name="Dahal R.H."/>
        </authorList>
    </citation>
    <scope>NUCLEOTIDE SEQUENCE [LARGE SCALE GENOMIC DNA]</scope>
    <source>
        <strain evidence="8 9">RP-2-7</strain>
    </source>
</reference>
<keyword evidence="5 8" id="KW-0418">Kinase</keyword>
<sequence>MSELTISLPPFSPFAQNHPAADNFLQNILLDGLWYWNLLAPTEGWVNAKYWQTLGYGSHELPTAPEAWRAPLHPDDLAEAQQAAEACLRAPDQPFNQLLRATHRNGATVWLHCRGIVLRNEAGTAAWLLGALFDVSHEKQAQAQAEELAEHYRQILSNQSVYIVKTDTEGNYTFANEYFYERYGYAEDIINTSSLLSIVEEDRAKCIEVVLQCFAQPEVRHQVILRKLASDNTVKSNHWELKGLLDEDGRLVEILCVGYDVTLLVENLQKQQHLLDVTSQQNMRLQNFAYIISHNIRSHSANLTSLVQLLAEAKSKAQKSMFLQMLTTSTEQLADTIVNLNDIVTIHSNVNKPKTVRALRTEIDKTLEVLSVLIRQHRIAVEVDVPPTLEVTVVPAYLDSILLNLISNAVKYRSPNRPAFIRLRARSEPGSVVLTVQDNGRGIDLVKNQAKLFGMYKTFHDNEDARGVGLFITKNQVEAMLGTISVESQVEVGTTFTIHFNENA</sequence>
<dbReference type="Proteomes" id="UP000559626">
    <property type="component" value="Unassembled WGS sequence"/>
</dbReference>